<gene>
    <name evidence="2" type="ORF">FJY75_12910</name>
</gene>
<protein>
    <submittedName>
        <fullName evidence="2">ABC transporter ATP-binding protein</fullName>
    </submittedName>
</protein>
<keyword evidence="2" id="KW-0067">ATP-binding</keyword>
<dbReference type="PANTHER" id="PTHR43582">
    <property type="entry name" value="LINEARMYCIN RESISTANCE ATP-BINDING PROTEIN LNRL"/>
    <property type="match status" value="1"/>
</dbReference>
<name>A0A937XDX5_UNCEI</name>
<dbReference type="InterPro" id="IPR003439">
    <property type="entry name" value="ABC_transporter-like_ATP-bd"/>
</dbReference>
<organism evidence="2 3">
    <name type="scientific">Eiseniibacteriota bacterium</name>
    <dbReference type="NCBI Taxonomy" id="2212470"/>
    <lineage>
        <taxon>Bacteria</taxon>
        <taxon>Candidatus Eiseniibacteriota</taxon>
    </lineage>
</organism>
<evidence type="ECO:0000313" key="2">
    <source>
        <dbReference type="EMBL" id="MBM3318744.1"/>
    </source>
</evidence>
<proteinExistence type="predicted"/>
<dbReference type="Gene3D" id="3.40.50.300">
    <property type="entry name" value="P-loop containing nucleotide triphosphate hydrolases"/>
    <property type="match status" value="1"/>
</dbReference>
<dbReference type="InterPro" id="IPR017871">
    <property type="entry name" value="ABC_transporter-like_CS"/>
</dbReference>
<feature type="domain" description="ABC transporter" evidence="1">
    <location>
        <begin position="2"/>
        <end position="163"/>
    </location>
</feature>
<sequence length="163" mass="17482">MLEVRDLAKAFGSLTAVDGVSLRIQPGEIYGLLGPNGAGKTTTISCISGLLRPDRGSIALDGIDLAADPLRFKEHLGVVPQETALYGDLNARENLAFWGRLAGLRGRTLRARIDAVLEAVGLAERGRQPVRKYSGGMRRRLNLAVGMVAQPRLLLLDEPTVGI</sequence>
<dbReference type="PROSITE" id="PS00211">
    <property type="entry name" value="ABC_TRANSPORTER_1"/>
    <property type="match status" value="1"/>
</dbReference>
<dbReference type="InterPro" id="IPR027417">
    <property type="entry name" value="P-loop_NTPase"/>
</dbReference>
<dbReference type="PANTHER" id="PTHR43582:SF2">
    <property type="entry name" value="LINEARMYCIN RESISTANCE ATP-BINDING PROTEIN LNRL"/>
    <property type="match status" value="1"/>
</dbReference>
<evidence type="ECO:0000313" key="3">
    <source>
        <dbReference type="Proteomes" id="UP000748308"/>
    </source>
</evidence>
<reference evidence="2" key="1">
    <citation type="submission" date="2019-03" db="EMBL/GenBank/DDBJ databases">
        <title>Lake Tanganyika Metagenome-Assembled Genomes (MAGs).</title>
        <authorList>
            <person name="Tran P."/>
        </authorList>
    </citation>
    <scope>NUCLEOTIDE SEQUENCE</scope>
    <source>
        <strain evidence="2">M_DeepCast_400m_m2_100</strain>
    </source>
</reference>
<accession>A0A937XDX5</accession>
<dbReference type="Proteomes" id="UP000748308">
    <property type="component" value="Unassembled WGS sequence"/>
</dbReference>
<dbReference type="GO" id="GO:0016887">
    <property type="term" value="F:ATP hydrolysis activity"/>
    <property type="evidence" value="ECO:0007669"/>
    <property type="project" value="InterPro"/>
</dbReference>
<dbReference type="GO" id="GO:0005524">
    <property type="term" value="F:ATP binding"/>
    <property type="evidence" value="ECO:0007669"/>
    <property type="project" value="UniProtKB-KW"/>
</dbReference>
<dbReference type="EMBL" id="VGIY01000469">
    <property type="protein sequence ID" value="MBM3318744.1"/>
    <property type="molecule type" value="Genomic_DNA"/>
</dbReference>
<dbReference type="Pfam" id="PF00005">
    <property type="entry name" value="ABC_tran"/>
    <property type="match status" value="1"/>
</dbReference>
<comment type="caution">
    <text evidence="2">The sequence shown here is derived from an EMBL/GenBank/DDBJ whole genome shotgun (WGS) entry which is preliminary data.</text>
</comment>
<keyword evidence="2" id="KW-0547">Nucleotide-binding</keyword>
<feature type="non-terminal residue" evidence="2">
    <location>
        <position position="163"/>
    </location>
</feature>
<dbReference type="AlphaFoldDB" id="A0A937XDX5"/>
<dbReference type="SUPFAM" id="SSF52540">
    <property type="entry name" value="P-loop containing nucleoside triphosphate hydrolases"/>
    <property type="match status" value="1"/>
</dbReference>
<evidence type="ECO:0000259" key="1">
    <source>
        <dbReference type="PROSITE" id="PS50893"/>
    </source>
</evidence>
<dbReference type="PROSITE" id="PS50893">
    <property type="entry name" value="ABC_TRANSPORTER_2"/>
    <property type="match status" value="1"/>
</dbReference>